<proteinExistence type="predicted"/>
<organism evidence="1">
    <name type="scientific">Arundo donax</name>
    <name type="common">Giant reed</name>
    <name type="synonym">Donax arundinaceus</name>
    <dbReference type="NCBI Taxonomy" id="35708"/>
    <lineage>
        <taxon>Eukaryota</taxon>
        <taxon>Viridiplantae</taxon>
        <taxon>Streptophyta</taxon>
        <taxon>Embryophyta</taxon>
        <taxon>Tracheophyta</taxon>
        <taxon>Spermatophyta</taxon>
        <taxon>Magnoliopsida</taxon>
        <taxon>Liliopsida</taxon>
        <taxon>Poales</taxon>
        <taxon>Poaceae</taxon>
        <taxon>PACMAD clade</taxon>
        <taxon>Arundinoideae</taxon>
        <taxon>Arundineae</taxon>
        <taxon>Arundo</taxon>
    </lineage>
</organism>
<dbReference type="EMBL" id="GBRH01166061">
    <property type="protein sequence ID" value="JAE31835.1"/>
    <property type="molecule type" value="Transcribed_RNA"/>
</dbReference>
<reference evidence="1" key="1">
    <citation type="submission" date="2014-09" db="EMBL/GenBank/DDBJ databases">
        <authorList>
            <person name="Magalhaes I.L.F."/>
            <person name="Oliveira U."/>
            <person name="Santos F.R."/>
            <person name="Vidigal T.H.D.A."/>
            <person name="Brescovit A.D."/>
            <person name="Santos A.J."/>
        </authorList>
    </citation>
    <scope>NUCLEOTIDE SEQUENCE</scope>
    <source>
        <tissue evidence="1">Shoot tissue taken approximately 20 cm above the soil surface</tissue>
    </source>
</reference>
<evidence type="ECO:0000313" key="1">
    <source>
        <dbReference type="EMBL" id="JAE31835.1"/>
    </source>
</evidence>
<reference evidence="1" key="2">
    <citation type="journal article" date="2015" name="Data Brief">
        <title>Shoot transcriptome of the giant reed, Arundo donax.</title>
        <authorList>
            <person name="Barrero R.A."/>
            <person name="Guerrero F.D."/>
            <person name="Moolhuijzen P."/>
            <person name="Goolsby J.A."/>
            <person name="Tidwell J."/>
            <person name="Bellgard S.E."/>
            <person name="Bellgard M.I."/>
        </authorList>
    </citation>
    <scope>NUCLEOTIDE SEQUENCE</scope>
    <source>
        <tissue evidence="1">Shoot tissue taken approximately 20 cm above the soil surface</tissue>
    </source>
</reference>
<sequence length="38" mass="4599">MQRVHKKEQLWKGQSMYQFLSSITPPPTELMNKQEEYS</sequence>
<protein>
    <submittedName>
        <fullName evidence="1">Uncharacterized protein</fullName>
    </submittedName>
</protein>
<name>A0A0A9H3P8_ARUDO</name>
<accession>A0A0A9H3P8</accession>
<dbReference type="AlphaFoldDB" id="A0A0A9H3P8"/>